<comment type="caution">
    <text evidence="1">The sequence shown here is derived from an EMBL/GenBank/DDBJ whole genome shotgun (WGS) entry which is preliminary data.</text>
</comment>
<reference evidence="1" key="1">
    <citation type="submission" date="2023-10" db="EMBL/GenBank/DDBJ databases">
        <title>Chromosome-level genome of the transformable northern wattle, Acacia crassicarpa.</title>
        <authorList>
            <person name="Massaro I."/>
            <person name="Sinha N.R."/>
            <person name="Poethig S."/>
            <person name="Leichty A.R."/>
        </authorList>
    </citation>
    <scope>NUCLEOTIDE SEQUENCE</scope>
    <source>
        <strain evidence="1">Acra3RX</strain>
        <tissue evidence="1">Leaf</tissue>
    </source>
</reference>
<dbReference type="AlphaFoldDB" id="A0AAE1N893"/>
<dbReference type="Proteomes" id="UP001293593">
    <property type="component" value="Unassembled WGS sequence"/>
</dbReference>
<evidence type="ECO:0000313" key="1">
    <source>
        <dbReference type="EMBL" id="KAK4284437.1"/>
    </source>
</evidence>
<keyword evidence="2" id="KW-1185">Reference proteome</keyword>
<evidence type="ECO:0000313" key="2">
    <source>
        <dbReference type="Proteomes" id="UP001293593"/>
    </source>
</evidence>
<gene>
    <name evidence="1" type="ORF">QN277_001269</name>
</gene>
<protein>
    <submittedName>
        <fullName evidence="1">Uncharacterized protein</fullName>
    </submittedName>
</protein>
<sequence length="100" mass="11133">MRKPREATQTEETPVNLDGVSSGLFDFSILKAIITDQRLDLYRYSEPAPAEIRFSALGARTDTSLPSDPTCDGGYSLRSPWESSIGSFARIVVHCYFLEL</sequence>
<dbReference type="EMBL" id="JAWXYG010000001">
    <property type="protein sequence ID" value="KAK4284437.1"/>
    <property type="molecule type" value="Genomic_DNA"/>
</dbReference>
<proteinExistence type="predicted"/>
<accession>A0AAE1N893</accession>
<name>A0AAE1N893_9FABA</name>
<organism evidence="1 2">
    <name type="scientific">Acacia crassicarpa</name>
    <name type="common">northern wattle</name>
    <dbReference type="NCBI Taxonomy" id="499986"/>
    <lineage>
        <taxon>Eukaryota</taxon>
        <taxon>Viridiplantae</taxon>
        <taxon>Streptophyta</taxon>
        <taxon>Embryophyta</taxon>
        <taxon>Tracheophyta</taxon>
        <taxon>Spermatophyta</taxon>
        <taxon>Magnoliopsida</taxon>
        <taxon>eudicotyledons</taxon>
        <taxon>Gunneridae</taxon>
        <taxon>Pentapetalae</taxon>
        <taxon>rosids</taxon>
        <taxon>fabids</taxon>
        <taxon>Fabales</taxon>
        <taxon>Fabaceae</taxon>
        <taxon>Caesalpinioideae</taxon>
        <taxon>mimosoid clade</taxon>
        <taxon>Acacieae</taxon>
        <taxon>Acacia</taxon>
    </lineage>
</organism>